<dbReference type="EMBL" id="JACHJF010000001">
    <property type="protein sequence ID" value="MBB5117338.1"/>
    <property type="molecule type" value="Genomic_DNA"/>
</dbReference>
<dbReference type="AlphaFoldDB" id="A0A2N8NPB5"/>
<dbReference type="PROSITE" id="PS51276">
    <property type="entry name" value="PEPTIDASE_C56_PFPI"/>
    <property type="match status" value="1"/>
</dbReference>
<dbReference type="OrthoDB" id="9792284at2"/>
<dbReference type="InterPro" id="IPR002818">
    <property type="entry name" value="DJ-1/PfpI"/>
</dbReference>
<keyword evidence="3" id="KW-0378">Hydrolase</keyword>
<dbReference type="PANTHER" id="PTHR42733:SF2">
    <property type="entry name" value="DJ-1_THIJ_PFPI FAMILY PROTEIN"/>
    <property type="match status" value="1"/>
</dbReference>
<dbReference type="EMBL" id="LGUI01000011">
    <property type="protein sequence ID" value="PNE30597.1"/>
    <property type="molecule type" value="Genomic_DNA"/>
</dbReference>
<evidence type="ECO:0000313" key="5">
    <source>
        <dbReference type="Proteomes" id="UP000235945"/>
    </source>
</evidence>
<dbReference type="InterPro" id="IPR006286">
    <property type="entry name" value="C56_PfpI-like"/>
</dbReference>
<dbReference type="Proteomes" id="UP000235945">
    <property type="component" value="Unassembled WGS sequence"/>
</dbReference>
<accession>A0A2N8NPB5</accession>
<keyword evidence="3" id="KW-0326">Glycosidase</keyword>
<dbReference type="Proteomes" id="UP000528608">
    <property type="component" value="Unassembled WGS sequence"/>
</dbReference>
<evidence type="ECO:0000259" key="2">
    <source>
        <dbReference type="Pfam" id="PF01965"/>
    </source>
</evidence>
<dbReference type="InterPro" id="IPR029062">
    <property type="entry name" value="Class_I_gatase-like"/>
</dbReference>
<dbReference type="EC" id="3.2.-.-" evidence="3"/>
<dbReference type="GO" id="GO:0016798">
    <property type="term" value="F:hydrolase activity, acting on glycosyl bonds"/>
    <property type="evidence" value="ECO:0007669"/>
    <property type="project" value="UniProtKB-KW"/>
</dbReference>
<evidence type="ECO:0000313" key="6">
    <source>
        <dbReference type="Proteomes" id="UP000528608"/>
    </source>
</evidence>
<sequence length="188" mass="20783">MPKILITTGDAAEDLEVMYPYQRLLEEGYEVDIAAPTVKQLQFVVHDFVSTFDTYTEKPGHCWPADVALADVNPADYAAVLIPGGRAPEYLRLDPHFQRIVKHFFAENKPVAHICHAVVALAPLGVLKGRRTAAWPACAPDVRLAGGTFVDAEAVVDGNLVSARAWNDHPAWMRAFVELLREQAPVKR</sequence>
<evidence type="ECO:0000313" key="3">
    <source>
        <dbReference type="EMBL" id="MBB5117338.1"/>
    </source>
</evidence>
<gene>
    <name evidence="4" type="ORF">AF335_27690</name>
    <name evidence="3" type="ORF">FHS36_000736</name>
</gene>
<reference evidence="3 6" key="3">
    <citation type="submission" date="2020-08" db="EMBL/GenBank/DDBJ databases">
        <title>Genomic Encyclopedia of Type Strains, Phase III (KMG-III): the genomes of soil and plant-associated and newly described type strains.</title>
        <authorList>
            <person name="Whitman W."/>
        </authorList>
    </citation>
    <scope>NUCLEOTIDE SEQUENCE [LARGE SCALE GENOMIC DNA]</scope>
    <source>
        <strain evidence="3 6">CECT 3259</strain>
    </source>
</reference>
<name>A0A2N8NPB5_STREU</name>
<dbReference type="GO" id="GO:0006508">
    <property type="term" value="P:proteolysis"/>
    <property type="evidence" value="ECO:0007669"/>
    <property type="project" value="UniProtKB-KW"/>
</dbReference>
<dbReference type="Gene3D" id="3.40.50.880">
    <property type="match status" value="1"/>
</dbReference>
<keyword evidence="3" id="KW-0645">Protease</keyword>
<dbReference type="NCBIfam" id="TIGR01382">
    <property type="entry name" value="PfpI"/>
    <property type="match status" value="1"/>
</dbReference>
<keyword evidence="5" id="KW-1185">Reference proteome</keyword>
<reference evidence="4" key="2">
    <citation type="submission" date="2015-07" db="EMBL/GenBank/DDBJ databases">
        <authorList>
            <person name="Noorani M."/>
        </authorList>
    </citation>
    <scope>NUCLEOTIDE SEQUENCE [LARGE SCALE GENOMIC DNA]</scope>
    <source>
        <strain evidence="4">ATCC 27428</strain>
    </source>
</reference>
<dbReference type="Pfam" id="PF01965">
    <property type="entry name" value="DJ-1_PfpI"/>
    <property type="match status" value="1"/>
</dbReference>
<comment type="similarity">
    <text evidence="1">Belongs to the peptidase C56 family.</text>
</comment>
<evidence type="ECO:0000256" key="1">
    <source>
        <dbReference type="ARBA" id="ARBA00008542"/>
    </source>
</evidence>
<dbReference type="CDD" id="cd03169">
    <property type="entry name" value="GATase1_PfpI_1"/>
    <property type="match status" value="1"/>
</dbReference>
<evidence type="ECO:0000313" key="4">
    <source>
        <dbReference type="EMBL" id="PNE30597.1"/>
    </source>
</evidence>
<dbReference type="RefSeq" id="WP_102921256.1">
    <property type="nucleotide sequence ID" value="NZ_JACHJF010000001.1"/>
</dbReference>
<dbReference type="PANTHER" id="PTHR42733">
    <property type="entry name" value="DJ-1 PROTEIN"/>
    <property type="match status" value="1"/>
</dbReference>
<dbReference type="SUPFAM" id="SSF52317">
    <property type="entry name" value="Class I glutamine amidotransferase-like"/>
    <property type="match status" value="1"/>
</dbReference>
<proteinExistence type="inferred from homology"/>
<protein>
    <submittedName>
        <fullName evidence="4">Peptidase</fullName>
    </submittedName>
    <submittedName>
        <fullName evidence="3">Protease I</fullName>
        <ecNumber evidence="3">3.2.-.-</ecNumber>
    </submittedName>
</protein>
<dbReference type="GO" id="GO:0008233">
    <property type="term" value="F:peptidase activity"/>
    <property type="evidence" value="ECO:0007669"/>
    <property type="project" value="UniProtKB-KW"/>
</dbReference>
<comment type="caution">
    <text evidence="4">The sequence shown here is derived from an EMBL/GenBank/DDBJ whole genome shotgun (WGS) entry which is preliminary data.</text>
</comment>
<reference evidence="5" key="1">
    <citation type="submission" date="2015-07" db="EMBL/GenBank/DDBJ databases">
        <authorList>
            <person name="Graham D.E."/>
            <person name="Giannone R.J."/>
            <person name="Gulvik C.A."/>
            <person name="Hettich R.L."/>
            <person name="Klingeman D.M."/>
            <person name="Mahan K.M."/>
            <person name="Parry R.J."/>
            <person name="Spain J.C."/>
        </authorList>
    </citation>
    <scope>NUCLEOTIDE SEQUENCE [LARGE SCALE GENOMIC DNA]</scope>
    <source>
        <strain evidence="5">ATCC 27428</strain>
    </source>
</reference>
<organism evidence="4 5">
    <name type="scientific">Streptomyces eurocidicus</name>
    <name type="common">Streptoverticillium eurocidicus</name>
    <dbReference type="NCBI Taxonomy" id="66423"/>
    <lineage>
        <taxon>Bacteria</taxon>
        <taxon>Bacillati</taxon>
        <taxon>Actinomycetota</taxon>
        <taxon>Actinomycetes</taxon>
        <taxon>Kitasatosporales</taxon>
        <taxon>Streptomycetaceae</taxon>
        <taxon>Streptomyces</taxon>
    </lineage>
</organism>
<feature type="domain" description="DJ-1/PfpI" evidence="2">
    <location>
        <begin position="3"/>
        <end position="178"/>
    </location>
</feature>